<evidence type="ECO:0000313" key="1">
    <source>
        <dbReference type="EMBL" id="PKQ64857.1"/>
    </source>
</evidence>
<dbReference type="EMBL" id="MVDD01000002">
    <property type="protein sequence ID" value="PKQ64857.1"/>
    <property type="molecule type" value="Genomic_DNA"/>
</dbReference>
<dbReference type="OrthoDB" id="1117239at2"/>
<evidence type="ECO:0008006" key="3">
    <source>
        <dbReference type="Google" id="ProtNLM"/>
    </source>
</evidence>
<reference evidence="1 2" key="1">
    <citation type="journal article" date="2017" name="Front. Microbiol.">
        <title>Labilibaculum manganireducens gen. nov., sp. nov. and Labilibaculum filiforme sp. nov., Novel Bacteroidetes Isolated from Subsurface Sediments of the Baltic Sea.</title>
        <authorList>
            <person name="Vandieken V."/>
            <person name="Marshall I.P."/>
            <person name="Niemann H."/>
            <person name="Engelen B."/>
            <person name="Cypionka H."/>
        </authorList>
    </citation>
    <scope>NUCLEOTIDE SEQUENCE [LARGE SCALE GENOMIC DNA]</scope>
    <source>
        <strain evidence="1 2">59.16B</strain>
    </source>
</reference>
<sequence>MNKLKLVLLIGIVSVYSITLQAQYIIEQLEYNIPLNYELVPEDVELENPIEEARFFLQVSDSKLRDMSQKEFGDIEMIASTIYIDGDNFTVESSSQEEGKTTVIFNQNKGIIYYVIWAQEKIYVISDEDMAGIQKGVNAAMLKVMEQLPPELQEQAKMATQNNNKQQITATGREMVKYGQKCSEYFVEDEEDVMVIWAAEDTMGLLAKVKSMSEKLAELFPGMEEEERDEWEVIAGKIPVETRSYHSNGMEGAEIEVQAITRITKTKPSADKFILPAEAVGFQRSSFKEMMGEMQELLQGMEEGFE</sequence>
<dbReference type="AlphaFoldDB" id="A0A2N3I3H1"/>
<organism evidence="1 2">
    <name type="scientific">Labilibaculum filiforme</name>
    <dbReference type="NCBI Taxonomy" id="1940526"/>
    <lineage>
        <taxon>Bacteria</taxon>
        <taxon>Pseudomonadati</taxon>
        <taxon>Bacteroidota</taxon>
        <taxon>Bacteroidia</taxon>
        <taxon>Marinilabiliales</taxon>
        <taxon>Marinifilaceae</taxon>
        <taxon>Labilibaculum</taxon>
    </lineage>
</organism>
<name>A0A2N3I3H1_9BACT</name>
<accession>A0A2N3I3H1</accession>
<comment type="caution">
    <text evidence="1">The sequence shown here is derived from an EMBL/GenBank/DDBJ whole genome shotgun (WGS) entry which is preliminary data.</text>
</comment>
<evidence type="ECO:0000313" key="2">
    <source>
        <dbReference type="Proteomes" id="UP000233535"/>
    </source>
</evidence>
<dbReference type="Proteomes" id="UP000233535">
    <property type="component" value="Unassembled WGS sequence"/>
</dbReference>
<gene>
    <name evidence="1" type="ORF">BZG02_03115</name>
</gene>
<protein>
    <recommendedName>
        <fullName evidence="3">DUF4412 domain-containing protein</fullName>
    </recommendedName>
</protein>
<keyword evidence="2" id="KW-1185">Reference proteome</keyword>
<dbReference type="RefSeq" id="WP_101259954.1">
    <property type="nucleotide sequence ID" value="NZ_MVDD01000002.1"/>
</dbReference>
<proteinExistence type="predicted"/>